<accession>A0AAV7XND6</accession>
<dbReference type="AlphaFoldDB" id="A0AAV7XND6"/>
<dbReference type="EMBL" id="JAPTSV010000007">
    <property type="protein sequence ID" value="KAJ1526144.1"/>
    <property type="molecule type" value="Genomic_DNA"/>
</dbReference>
<feature type="region of interest" description="Disordered" evidence="1">
    <location>
        <begin position="214"/>
        <end position="243"/>
    </location>
</feature>
<protein>
    <submittedName>
        <fullName evidence="2">Uncharacterized protein</fullName>
    </submittedName>
</protein>
<evidence type="ECO:0000313" key="2">
    <source>
        <dbReference type="EMBL" id="KAJ1526144.1"/>
    </source>
</evidence>
<gene>
    <name evidence="2" type="ORF">ONE63_009305</name>
</gene>
<feature type="compositionally biased region" description="Low complexity" evidence="1">
    <location>
        <begin position="1"/>
        <end position="12"/>
    </location>
</feature>
<sequence length="285" mass="29742">MAAAGAAAGAAAPGKRWARLRHRDVDPTARSDGEETVVSAATAVLFATGQGLHLRTLDPRWGVESEDADDVSTWVAGGARGGRGGGGGPSDSSFPPAPVGPWAADSQPRYVFQFCDLAVIEDLPKYSPEASTAVATIGLPAVLGDADTARRRKVIRDADDGEPSLTREELQASLAKPRSIAHSLRKNVRFASVVSEIPLTGPLSSVAEVDVESGVWSDPTSSSSTTTASASSEADSPVRYARPRTRSIELALVSGELLPAPKLPKNAANHNHHPVSASRKRTSKV</sequence>
<proteinExistence type="predicted"/>
<organism evidence="2 3">
    <name type="scientific">Megalurothrips usitatus</name>
    <name type="common">bean blossom thrips</name>
    <dbReference type="NCBI Taxonomy" id="439358"/>
    <lineage>
        <taxon>Eukaryota</taxon>
        <taxon>Metazoa</taxon>
        <taxon>Ecdysozoa</taxon>
        <taxon>Arthropoda</taxon>
        <taxon>Hexapoda</taxon>
        <taxon>Insecta</taxon>
        <taxon>Pterygota</taxon>
        <taxon>Neoptera</taxon>
        <taxon>Paraneoptera</taxon>
        <taxon>Thysanoptera</taxon>
        <taxon>Terebrantia</taxon>
        <taxon>Thripoidea</taxon>
        <taxon>Thripidae</taxon>
        <taxon>Megalurothrips</taxon>
    </lineage>
</organism>
<comment type="caution">
    <text evidence="2">The sequence shown here is derived from an EMBL/GenBank/DDBJ whole genome shotgun (WGS) entry which is preliminary data.</text>
</comment>
<feature type="compositionally biased region" description="Basic and acidic residues" evidence="1">
    <location>
        <begin position="23"/>
        <end position="33"/>
    </location>
</feature>
<dbReference type="Proteomes" id="UP001075354">
    <property type="component" value="Chromosome 7"/>
</dbReference>
<reference evidence="2" key="1">
    <citation type="submission" date="2022-12" db="EMBL/GenBank/DDBJ databases">
        <title>Chromosome-level genome assembly of the bean flower thrips Megalurothrips usitatus.</title>
        <authorList>
            <person name="Ma L."/>
            <person name="Liu Q."/>
            <person name="Li H."/>
            <person name="Cai W."/>
        </authorList>
    </citation>
    <scope>NUCLEOTIDE SEQUENCE</scope>
    <source>
        <strain evidence="2">Cailab_2022a</strain>
    </source>
</reference>
<feature type="region of interest" description="Disordered" evidence="1">
    <location>
        <begin position="1"/>
        <end position="34"/>
    </location>
</feature>
<feature type="region of interest" description="Disordered" evidence="1">
    <location>
        <begin position="260"/>
        <end position="285"/>
    </location>
</feature>
<feature type="compositionally biased region" description="Basic residues" evidence="1">
    <location>
        <begin position="270"/>
        <end position="285"/>
    </location>
</feature>
<evidence type="ECO:0000313" key="3">
    <source>
        <dbReference type="Proteomes" id="UP001075354"/>
    </source>
</evidence>
<keyword evidence="3" id="KW-1185">Reference proteome</keyword>
<name>A0AAV7XND6_9NEOP</name>
<feature type="compositionally biased region" description="Low complexity" evidence="1">
    <location>
        <begin position="217"/>
        <end position="237"/>
    </location>
</feature>
<evidence type="ECO:0000256" key="1">
    <source>
        <dbReference type="SAM" id="MobiDB-lite"/>
    </source>
</evidence>